<reference evidence="2" key="1">
    <citation type="submission" date="2016-11" db="UniProtKB">
        <authorList>
            <consortium name="WormBaseParasite"/>
        </authorList>
    </citation>
    <scope>IDENTIFICATION</scope>
    <source>
        <strain evidence="2">KR3021</strain>
    </source>
</reference>
<proteinExistence type="predicted"/>
<dbReference type="WBParaSite" id="RSKR_0000009500.1">
    <property type="protein sequence ID" value="RSKR_0000009500.1"/>
    <property type="gene ID" value="RSKR_0000009500"/>
</dbReference>
<organism evidence="1 2">
    <name type="scientific">Rhabditophanes sp. KR3021</name>
    <dbReference type="NCBI Taxonomy" id="114890"/>
    <lineage>
        <taxon>Eukaryota</taxon>
        <taxon>Metazoa</taxon>
        <taxon>Ecdysozoa</taxon>
        <taxon>Nematoda</taxon>
        <taxon>Chromadorea</taxon>
        <taxon>Rhabditida</taxon>
        <taxon>Tylenchina</taxon>
        <taxon>Panagrolaimomorpha</taxon>
        <taxon>Strongyloidoidea</taxon>
        <taxon>Alloionematidae</taxon>
        <taxon>Rhabditophanes</taxon>
    </lineage>
</organism>
<name>A0AC35TFP6_9BILA</name>
<accession>A0AC35TFP6</accession>
<sequence>MPPSFGELKYAINILTACFAMYVIGFPLFASLGPAIILVVYHTFKNPNSVPGDVEAFFENFRVGGHRGSPVMRPENSMEGFKQAKKEGVDLIEFDVALTKDKIAVILHDDTLDRTSNMKGNIRDYNLVDLGKINVAEKHDWRAGESVFKTSIPTLAEVVAYAKTEHLKLLFDVKDTDEELVDQLIKLFQTEELYGMGIVCSFFPHVIYRIKKADPKILIGLTWRRYFFSHSDIESVKPRFSGPLHYGSMLLDVINVWALKTFLPSFLGADMLLTERSEISQSFVQDQKVYGRKVCAWTVNDLNEMRWMQSTLLIPVLTDKPFLIDDLGQ</sequence>
<protein>
    <submittedName>
        <fullName evidence="2">GP-PDE domain-containing protein</fullName>
    </submittedName>
</protein>
<dbReference type="Proteomes" id="UP000095286">
    <property type="component" value="Unplaced"/>
</dbReference>
<evidence type="ECO:0000313" key="1">
    <source>
        <dbReference type="Proteomes" id="UP000095286"/>
    </source>
</evidence>
<evidence type="ECO:0000313" key="2">
    <source>
        <dbReference type="WBParaSite" id="RSKR_0000009500.1"/>
    </source>
</evidence>